<dbReference type="PROSITE" id="PS51396">
    <property type="entry name" value="PUL"/>
    <property type="match status" value="1"/>
</dbReference>
<feature type="domain" description="PFU" evidence="6">
    <location>
        <begin position="383"/>
        <end position="479"/>
    </location>
</feature>
<evidence type="ECO:0000256" key="1">
    <source>
        <dbReference type="ARBA" id="ARBA00004496"/>
    </source>
</evidence>
<evidence type="ECO:0000256" key="3">
    <source>
        <dbReference type="ARBA" id="ARBA00022574"/>
    </source>
</evidence>
<dbReference type="Gene3D" id="1.25.10.10">
    <property type="entry name" value="Leucine-rich Repeat Variant"/>
    <property type="match status" value="1"/>
</dbReference>
<evidence type="ECO:0000313" key="9">
    <source>
        <dbReference type="Proteomes" id="UP001164286"/>
    </source>
</evidence>
<evidence type="ECO:0000256" key="4">
    <source>
        <dbReference type="ARBA" id="ARBA00022737"/>
    </source>
</evidence>
<dbReference type="EMBL" id="JAKWFO010000001">
    <property type="protein sequence ID" value="KAI9639177.1"/>
    <property type="molecule type" value="Genomic_DNA"/>
</dbReference>
<dbReference type="Gene3D" id="3.10.20.870">
    <property type="entry name" value="PFU (PLAA family ubiquitin binding), C-terminal domain"/>
    <property type="match status" value="1"/>
</dbReference>
<sequence>MSYTPYELALTLQGHSSDVRHILAPQAGVPLLLSGSRDGSGVLWGPSSRDPGEWDMKLQVQGPEGRYISCVGMIRASGEAYLLLGSSNGILSTFMLPSATSPPQTSASPEPHHALIEHKQNLCCMDTSKNGLIATGSWDKSVIIWRDFKTAAKIEAHEQAVWAVKFVGEDRVVTASADGKIKLHTFDLAAGKSTVLQEYTGHNQPVRGLSLRTDGKGFWSSANDSLVNLYSFDRPSPEQSLSGHTSFVYSVTALPDGSGAISSGEDGTLRVWSMTELLQTIPHPSTSLWSSTVVPSASGSSPYIASASNDGIIRFFTREKELMAPETVREKWTQDISQRQLDKSQVGDVKHSDLPGMEALGREGKKDGQVIMIKNNDKVEAYQWSAPTTTWQQIGQVVDAVGSGRRQLYEGQEYDFVFDVDVSEGMPPLKLPYNASAENPWSAAQKFLTKHDLPSSYADQVVDFIHKNSGGVELGTGGDKETFVDPFTGGSRYTGGGVSTGGRGGGGGGSGGGGFGGGFGGGADPYTGATAADLLGGSSYSSTPSAPSKPKGVLPVTTFQTFKTMNITAAKSKIASINADLKLLSADNEAVLGRVYTFLGLPAGQLPSTEAESGGEAAEGLMRIVQSWPEAQRFPLIDLARCLAALSPSFAATPSLATDFLTLANWGQAPSPAETKARETNTLLALRGISNLFSTKPGRASVVSDAKAVFAGMGQGRWESGVGGGKWKVAAATVALNYSILGVKGELPAEHGQALLDLILIMQVLQNEQTDNETIYRAGIALGNVLVARSLPGSLQVGRVQVAKDLVRDRAAKLGEKRLVDLAKEISGLGV</sequence>
<dbReference type="RefSeq" id="XP_052948954.1">
    <property type="nucleotide sequence ID" value="XM_053086012.1"/>
</dbReference>
<evidence type="ECO:0000259" key="6">
    <source>
        <dbReference type="PROSITE" id="PS51394"/>
    </source>
</evidence>
<accession>A0AA38LWW3</accession>
<protein>
    <submittedName>
        <fullName evidence="8">Phospholipase A-2-activating protein</fullName>
    </submittedName>
</protein>
<dbReference type="InterPro" id="IPR013535">
    <property type="entry name" value="PUL_dom"/>
</dbReference>
<dbReference type="GeneID" id="77725213"/>
<dbReference type="Gene3D" id="2.130.10.10">
    <property type="entry name" value="YVTN repeat-like/Quinoprotein amine dehydrogenase"/>
    <property type="match status" value="1"/>
</dbReference>
<dbReference type="AlphaFoldDB" id="A0AA38LWW3"/>
<dbReference type="Pfam" id="PF09070">
    <property type="entry name" value="PFU"/>
    <property type="match status" value="1"/>
</dbReference>
<feature type="repeat" description="WD" evidence="5">
    <location>
        <begin position="241"/>
        <end position="274"/>
    </location>
</feature>
<dbReference type="GO" id="GO:0005634">
    <property type="term" value="C:nucleus"/>
    <property type="evidence" value="ECO:0007669"/>
    <property type="project" value="TreeGrafter"/>
</dbReference>
<name>A0AA38LWW3_9TREE</name>
<dbReference type="PANTHER" id="PTHR19849">
    <property type="entry name" value="PHOSPHOLIPASE A-2-ACTIVATING PROTEIN"/>
    <property type="match status" value="1"/>
</dbReference>
<dbReference type="SUPFAM" id="SSF50978">
    <property type="entry name" value="WD40 repeat-like"/>
    <property type="match status" value="1"/>
</dbReference>
<dbReference type="InterPro" id="IPR015943">
    <property type="entry name" value="WD40/YVTN_repeat-like_dom_sf"/>
</dbReference>
<dbReference type="SMART" id="SM00320">
    <property type="entry name" value="WD40"/>
    <property type="match status" value="6"/>
</dbReference>
<dbReference type="PROSITE" id="PS51394">
    <property type="entry name" value="PFU"/>
    <property type="match status" value="1"/>
</dbReference>
<dbReference type="Proteomes" id="UP001164286">
    <property type="component" value="Unassembled WGS sequence"/>
</dbReference>
<proteinExistence type="predicted"/>
<dbReference type="InterPro" id="IPR038122">
    <property type="entry name" value="PFU_sf"/>
</dbReference>
<organism evidence="8 9">
    <name type="scientific">Dioszegia hungarica</name>
    <dbReference type="NCBI Taxonomy" id="4972"/>
    <lineage>
        <taxon>Eukaryota</taxon>
        <taxon>Fungi</taxon>
        <taxon>Dikarya</taxon>
        <taxon>Basidiomycota</taxon>
        <taxon>Agaricomycotina</taxon>
        <taxon>Tremellomycetes</taxon>
        <taxon>Tremellales</taxon>
        <taxon>Bulleribasidiaceae</taxon>
        <taxon>Dioszegia</taxon>
    </lineage>
</organism>
<dbReference type="GO" id="GO:0043130">
    <property type="term" value="F:ubiquitin binding"/>
    <property type="evidence" value="ECO:0007669"/>
    <property type="project" value="TreeGrafter"/>
</dbReference>
<dbReference type="InterPro" id="IPR001680">
    <property type="entry name" value="WD40_rpt"/>
</dbReference>
<dbReference type="PANTHER" id="PTHR19849:SF0">
    <property type="entry name" value="PHOSPHOLIPASE A-2-ACTIVATING PROTEIN"/>
    <property type="match status" value="1"/>
</dbReference>
<evidence type="ECO:0000256" key="5">
    <source>
        <dbReference type="PROSITE-ProRule" id="PRU00221"/>
    </source>
</evidence>
<gene>
    <name evidence="8" type="ORF">MKK02DRAFT_18821</name>
</gene>
<dbReference type="GO" id="GO:0010992">
    <property type="term" value="P:ubiquitin recycling"/>
    <property type="evidence" value="ECO:0007669"/>
    <property type="project" value="TreeGrafter"/>
</dbReference>
<reference evidence="8" key="1">
    <citation type="journal article" date="2022" name="G3 (Bethesda)">
        <title>High quality genome of the basidiomycete yeast Dioszegia hungarica PDD-24b-2 isolated from cloud water.</title>
        <authorList>
            <person name="Jarrige D."/>
            <person name="Haridas S."/>
            <person name="Bleykasten-Grosshans C."/>
            <person name="Joly M."/>
            <person name="Nadalig T."/>
            <person name="Sancelme M."/>
            <person name="Vuilleumier S."/>
            <person name="Grigoriev I.V."/>
            <person name="Amato P."/>
            <person name="Bringel F."/>
        </authorList>
    </citation>
    <scope>NUCLEOTIDE SEQUENCE</scope>
    <source>
        <strain evidence="8">PDD-24b-2</strain>
    </source>
</reference>
<dbReference type="PROSITE" id="PS50082">
    <property type="entry name" value="WD_REPEATS_2"/>
    <property type="match status" value="1"/>
</dbReference>
<keyword evidence="4" id="KW-0677">Repeat</keyword>
<dbReference type="Pfam" id="PF08324">
    <property type="entry name" value="PUL"/>
    <property type="match status" value="1"/>
</dbReference>
<comment type="subcellular location">
    <subcellularLocation>
        <location evidence="1">Cytoplasm</location>
    </subcellularLocation>
</comment>
<dbReference type="GO" id="GO:0043161">
    <property type="term" value="P:proteasome-mediated ubiquitin-dependent protein catabolic process"/>
    <property type="evidence" value="ECO:0007669"/>
    <property type="project" value="TreeGrafter"/>
</dbReference>
<keyword evidence="2" id="KW-0963">Cytoplasm</keyword>
<dbReference type="InterPro" id="IPR036322">
    <property type="entry name" value="WD40_repeat_dom_sf"/>
</dbReference>
<dbReference type="PROSITE" id="PS50294">
    <property type="entry name" value="WD_REPEATS_REGION"/>
    <property type="match status" value="1"/>
</dbReference>
<dbReference type="InterPro" id="IPR011989">
    <property type="entry name" value="ARM-like"/>
</dbReference>
<dbReference type="Pfam" id="PF00400">
    <property type="entry name" value="WD40"/>
    <property type="match status" value="3"/>
</dbReference>
<keyword evidence="3 5" id="KW-0853">WD repeat</keyword>
<dbReference type="CDD" id="cd00200">
    <property type="entry name" value="WD40"/>
    <property type="match status" value="1"/>
</dbReference>
<evidence type="ECO:0000313" key="8">
    <source>
        <dbReference type="EMBL" id="KAI9639177.1"/>
    </source>
</evidence>
<comment type="caution">
    <text evidence="8">The sequence shown here is derived from an EMBL/GenBank/DDBJ whole genome shotgun (WGS) entry which is preliminary data.</text>
</comment>
<evidence type="ECO:0000256" key="2">
    <source>
        <dbReference type="ARBA" id="ARBA00022490"/>
    </source>
</evidence>
<keyword evidence="9" id="KW-1185">Reference proteome</keyword>
<evidence type="ECO:0000259" key="7">
    <source>
        <dbReference type="PROSITE" id="PS51396"/>
    </source>
</evidence>
<feature type="domain" description="PUL" evidence="7">
    <location>
        <begin position="552"/>
        <end position="829"/>
    </location>
</feature>
<dbReference type="InterPro" id="IPR015155">
    <property type="entry name" value="PFU"/>
</dbReference>
<dbReference type="GO" id="GO:0005737">
    <property type="term" value="C:cytoplasm"/>
    <property type="evidence" value="ECO:0007669"/>
    <property type="project" value="UniProtKB-SubCell"/>
</dbReference>